<evidence type="ECO:0000313" key="1">
    <source>
        <dbReference type="Proteomes" id="UP000887574"/>
    </source>
</evidence>
<organism evidence="1 2">
    <name type="scientific">Ditylenchus dipsaci</name>
    <dbReference type="NCBI Taxonomy" id="166011"/>
    <lineage>
        <taxon>Eukaryota</taxon>
        <taxon>Metazoa</taxon>
        <taxon>Ecdysozoa</taxon>
        <taxon>Nematoda</taxon>
        <taxon>Chromadorea</taxon>
        <taxon>Rhabditida</taxon>
        <taxon>Tylenchina</taxon>
        <taxon>Tylenchomorpha</taxon>
        <taxon>Sphaerularioidea</taxon>
        <taxon>Anguinidae</taxon>
        <taxon>Anguininae</taxon>
        <taxon>Ditylenchus</taxon>
    </lineage>
</organism>
<dbReference type="Proteomes" id="UP000887574">
    <property type="component" value="Unplaced"/>
</dbReference>
<keyword evidence="1" id="KW-1185">Reference proteome</keyword>
<accession>A0A915DUR2</accession>
<sequence length="93" mass="10496">MNAGSVYVRRPVMKEAINTNMEQSPSTTSGNYCNYNSLPWQQNNVQSLNDYQSLKRSPRNPHPEYLIPHMQAPQPAVMMLSTCQSCSSPTLFS</sequence>
<name>A0A915DUR2_9BILA</name>
<protein>
    <submittedName>
        <fullName evidence="2">Uncharacterized protein</fullName>
    </submittedName>
</protein>
<dbReference type="AlphaFoldDB" id="A0A915DUR2"/>
<reference evidence="2" key="1">
    <citation type="submission" date="2022-11" db="UniProtKB">
        <authorList>
            <consortium name="WormBaseParasite"/>
        </authorList>
    </citation>
    <scope>IDENTIFICATION</scope>
</reference>
<evidence type="ECO:0000313" key="2">
    <source>
        <dbReference type="WBParaSite" id="jg23158"/>
    </source>
</evidence>
<dbReference type="WBParaSite" id="jg23158">
    <property type="protein sequence ID" value="jg23158"/>
    <property type="gene ID" value="jg23158"/>
</dbReference>
<proteinExistence type="predicted"/>